<keyword evidence="1" id="KW-0175">Coiled coil</keyword>
<organism evidence="2">
    <name type="scientific">uncultured prokaryote</name>
    <dbReference type="NCBI Taxonomy" id="198431"/>
    <lineage>
        <taxon>unclassified sequences</taxon>
        <taxon>environmental samples</taxon>
    </lineage>
</organism>
<sequence>MKQSTSRIRKVFRDPVTGEKSYEWADKITCRYDEIEKGPIILEFLKGKHTAEDMVEKYHICSVQTLYAWVGKFLTQQESVSLSEQTDEDMANKSKDDQIRELKAQLKQARKEAELEKLRAHAFDTMINLAEEKFNIPIRKKSGTKQ</sequence>
<name>A0A0H5Q9L8_9ZZZZ</name>
<evidence type="ECO:0000313" key="2">
    <source>
        <dbReference type="EMBL" id="CRY98075.1"/>
    </source>
</evidence>
<reference evidence="2" key="1">
    <citation type="submission" date="2015-06" db="EMBL/GenBank/DDBJ databases">
        <authorList>
            <person name="Joergensen T."/>
        </authorList>
    </citation>
    <scope>NUCLEOTIDE SEQUENCE</scope>
    <source>
        <strain evidence="2">RGRH1828</strain>
    </source>
</reference>
<evidence type="ECO:0008006" key="3">
    <source>
        <dbReference type="Google" id="ProtNLM"/>
    </source>
</evidence>
<dbReference type="AlphaFoldDB" id="A0A0H5Q9L8"/>
<feature type="coiled-coil region" evidence="1">
    <location>
        <begin position="92"/>
        <end position="119"/>
    </location>
</feature>
<evidence type="ECO:0000256" key="1">
    <source>
        <dbReference type="SAM" id="Coils"/>
    </source>
</evidence>
<proteinExistence type="predicted"/>
<reference evidence="2" key="2">
    <citation type="submission" date="2015-07" db="EMBL/GenBank/DDBJ databases">
        <title>Plasmids, circular viruses and viroids from rat gut.</title>
        <authorList>
            <person name="Jorgensen T.J."/>
            <person name="Hansen M.A."/>
            <person name="Xu Z."/>
            <person name="Tabak M.A."/>
            <person name="Sorensen S.J."/>
            <person name="Hansen L.H."/>
        </authorList>
    </citation>
    <scope>NUCLEOTIDE SEQUENCE</scope>
    <source>
        <strain evidence="2">RGRH1828</strain>
    </source>
</reference>
<accession>A0A0H5Q9L8</accession>
<protein>
    <recommendedName>
        <fullName evidence="3">Transposase</fullName>
    </recommendedName>
</protein>
<dbReference type="EMBL" id="LN854326">
    <property type="protein sequence ID" value="CRY98075.1"/>
    <property type="molecule type" value="Genomic_DNA"/>
</dbReference>